<feature type="non-terminal residue" evidence="2">
    <location>
        <position position="54"/>
    </location>
</feature>
<evidence type="ECO:0000313" key="2">
    <source>
        <dbReference type="EMBL" id="KAF9942513.1"/>
    </source>
</evidence>
<keyword evidence="3" id="KW-1185">Reference proteome</keyword>
<dbReference type="AlphaFoldDB" id="A0A9P6INU9"/>
<evidence type="ECO:0000313" key="3">
    <source>
        <dbReference type="Proteomes" id="UP000749646"/>
    </source>
</evidence>
<feature type="region of interest" description="Disordered" evidence="1">
    <location>
        <begin position="1"/>
        <end position="20"/>
    </location>
</feature>
<sequence length="54" mass="6139">MDWAVHGALQVRTSSNSDAGAQRSSLIVYGNGRFNTRTKLASLHESFKRYFFMK</sequence>
<dbReference type="Proteomes" id="UP000749646">
    <property type="component" value="Unassembled WGS sequence"/>
</dbReference>
<organism evidence="2 3">
    <name type="scientific">Modicella reniformis</name>
    <dbReference type="NCBI Taxonomy" id="1440133"/>
    <lineage>
        <taxon>Eukaryota</taxon>
        <taxon>Fungi</taxon>
        <taxon>Fungi incertae sedis</taxon>
        <taxon>Mucoromycota</taxon>
        <taxon>Mortierellomycotina</taxon>
        <taxon>Mortierellomycetes</taxon>
        <taxon>Mortierellales</taxon>
        <taxon>Mortierellaceae</taxon>
        <taxon>Modicella</taxon>
    </lineage>
</organism>
<gene>
    <name evidence="2" type="ORF">BGZ65_001277</name>
</gene>
<reference evidence="2" key="1">
    <citation type="journal article" date="2020" name="Fungal Divers.">
        <title>Resolving the Mortierellaceae phylogeny through synthesis of multi-gene phylogenetics and phylogenomics.</title>
        <authorList>
            <person name="Vandepol N."/>
            <person name="Liber J."/>
            <person name="Desiro A."/>
            <person name="Na H."/>
            <person name="Kennedy M."/>
            <person name="Barry K."/>
            <person name="Grigoriev I.V."/>
            <person name="Miller A.N."/>
            <person name="O'Donnell K."/>
            <person name="Stajich J.E."/>
            <person name="Bonito G."/>
        </authorList>
    </citation>
    <scope>NUCLEOTIDE SEQUENCE</scope>
    <source>
        <strain evidence="2">MES-2147</strain>
    </source>
</reference>
<feature type="compositionally biased region" description="Polar residues" evidence="1">
    <location>
        <begin position="11"/>
        <end position="20"/>
    </location>
</feature>
<dbReference type="EMBL" id="JAAAHW010009350">
    <property type="protein sequence ID" value="KAF9942513.1"/>
    <property type="molecule type" value="Genomic_DNA"/>
</dbReference>
<evidence type="ECO:0000256" key="1">
    <source>
        <dbReference type="SAM" id="MobiDB-lite"/>
    </source>
</evidence>
<protein>
    <submittedName>
        <fullName evidence="2">Uncharacterized protein</fullName>
    </submittedName>
</protein>
<dbReference type="OrthoDB" id="2427658at2759"/>
<proteinExistence type="predicted"/>
<name>A0A9P6INU9_9FUNG</name>
<accession>A0A9P6INU9</accession>
<comment type="caution">
    <text evidence="2">The sequence shown here is derived from an EMBL/GenBank/DDBJ whole genome shotgun (WGS) entry which is preliminary data.</text>
</comment>